<dbReference type="Gene3D" id="1.10.238.260">
    <property type="match status" value="1"/>
</dbReference>
<proteinExistence type="inferred from homology"/>
<feature type="domain" description="Pyruvate carboxyltransferase" evidence="5">
    <location>
        <begin position="1"/>
        <end position="250"/>
    </location>
</feature>
<organism evidence="6 7">
    <name type="scientific">Halomarina halobia</name>
    <dbReference type="NCBI Taxonomy" id="3033386"/>
    <lineage>
        <taxon>Archaea</taxon>
        <taxon>Methanobacteriati</taxon>
        <taxon>Methanobacteriota</taxon>
        <taxon>Stenosarchaea group</taxon>
        <taxon>Halobacteria</taxon>
        <taxon>Halobacteriales</taxon>
        <taxon>Natronomonadaceae</taxon>
        <taxon>Halomarina</taxon>
    </lineage>
</organism>
<dbReference type="Proteomes" id="UP001596547">
    <property type="component" value="Unassembled WGS sequence"/>
</dbReference>
<dbReference type="AlphaFoldDB" id="A0ABD6A3R4"/>
<dbReference type="PANTHER" id="PTHR42880:SF1">
    <property type="entry name" value="ISOPROPYLMALATE_HOMOCITRATE_CITRAMALATE SYNTHASE FAMILY PROTEIN"/>
    <property type="match status" value="1"/>
</dbReference>
<keyword evidence="2 4" id="KW-0808">Transferase</keyword>
<dbReference type="InterPro" id="IPR002034">
    <property type="entry name" value="AIPM/Hcit_synth_CS"/>
</dbReference>
<evidence type="ECO:0000259" key="5">
    <source>
        <dbReference type="PROSITE" id="PS50991"/>
    </source>
</evidence>
<dbReference type="PROSITE" id="PS00815">
    <property type="entry name" value="AIPM_HOMOCIT_SYNTH_1"/>
    <property type="match status" value="1"/>
</dbReference>
<reference evidence="6 7" key="1">
    <citation type="journal article" date="2019" name="Int. J. Syst. Evol. Microbiol.">
        <title>The Global Catalogue of Microorganisms (GCM) 10K type strain sequencing project: providing services to taxonomists for standard genome sequencing and annotation.</title>
        <authorList>
            <consortium name="The Broad Institute Genomics Platform"/>
            <consortium name="The Broad Institute Genome Sequencing Center for Infectious Disease"/>
            <person name="Wu L."/>
            <person name="Ma J."/>
        </authorList>
    </citation>
    <scope>NUCLEOTIDE SEQUENCE [LARGE SCALE GENOMIC DNA]</scope>
    <source>
        <strain evidence="6 7">PSR21</strain>
    </source>
</reference>
<evidence type="ECO:0000313" key="6">
    <source>
        <dbReference type="EMBL" id="MFC7315198.1"/>
    </source>
</evidence>
<name>A0ABD6A3R4_9EURY</name>
<evidence type="ECO:0000256" key="1">
    <source>
        <dbReference type="ARBA" id="ARBA00006154"/>
    </source>
</evidence>
<sequence>MYLADVTLREGDQMPGREYAAEAKVRAGRALDRLGVDAIQAGFPVTGEKDVQVIGELAAECEADVVALARAVSGDVDAALDAEADVIEVFGPVSDLQLEYALGTSRGSMFEQFDAAIDRVRDGGATPHLTLVDAFRTEREHLLEAFDRYADVPMITLADTVGARTPASLRGDLDALAADVDLSRAGVHLHDDLGCATANALAAHEAGVGKADVSVASLGERAGNPALEEVVVAGVVEHGESFGVTASELVPACREVLDALGESIPPRKAILGSEVTEHESGIHTAAMLREPRAFEPFDPGDFGGERRLVFGAGTGRSGARQLLGRAGAPTDDETVAVYLDRLAAEGPLDTEEAVELARREFA</sequence>
<accession>A0ABD6A3R4</accession>
<dbReference type="GeneID" id="79314157"/>
<dbReference type="Gene3D" id="3.20.20.70">
    <property type="entry name" value="Aldolase class I"/>
    <property type="match status" value="1"/>
</dbReference>
<evidence type="ECO:0000256" key="4">
    <source>
        <dbReference type="RuleBase" id="RU003523"/>
    </source>
</evidence>
<dbReference type="EMBL" id="JBHTBF010000001">
    <property type="protein sequence ID" value="MFC7315198.1"/>
    <property type="molecule type" value="Genomic_DNA"/>
</dbReference>
<dbReference type="Pfam" id="PF00682">
    <property type="entry name" value="HMGL-like"/>
    <property type="match status" value="1"/>
</dbReference>
<dbReference type="SUPFAM" id="SSF51569">
    <property type="entry name" value="Aldolase"/>
    <property type="match status" value="1"/>
</dbReference>
<evidence type="ECO:0000313" key="7">
    <source>
        <dbReference type="Proteomes" id="UP001596547"/>
    </source>
</evidence>
<dbReference type="PROSITE" id="PS50991">
    <property type="entry name" value="PYR_CT"/>
    <property type="match status" value="1"/>
</dbReference>
<comment type="caution">
    <text evidence="6">The sequence shown here is derived from an EMBL/GenBank/DDBJ whole genome shotgun (WGS) entry which is preliminary data.</text>
</comment>
<dbReference type="RefSeq" id="WP_276304603.1">
    <property type="nucleotide sequence ID" value="NZ_CP119992.1"/>
</dbReference>
<dbReference type="InterPro" id="IPR054691">
    <property type="entry name" value="LeuA/HCS_post-cat"/>
</dbReference>
<gene>
    <name evidence="6" type="ORF">ACFQPE_00095</name>
</gene>
<dbReference type="Pfam" id="PF22617">
    <property type="entry name" value="HCS_D2"/>
    <property type="match status" value="1"/>
</dbReference>
<dbReference type="GO" id="GO:0004410">
    <property type="term" value="F:homocitrate synthase activity"/>
    <property type="evidence" value="ECO:0007669"/>
    <property type="project" value="UniProtKB-EC"/>
</dbReference>
<comment type="similarity">
    <text evidence="1 4">Belongs to the alpha-IPM synthase/homocitrate synthase family.</text>
</comment>
<dbReference type="GO" id="GO:0043436">
    <property type="term" value="P:oxoacid metabolic process"/>
    <property type="evidence" value="ECO:0007669"/>
    <property type="project" value="UniProtKB-ARBA"/>
</dbReference>
<protein>
    <submittedName>
        <fullName evidence="6">LeuA family protein</fullName>
    </submittedName>
</protein>
<keyword evidence="7" id="KW-1185">Reference proteome</keyword>
<dbReference type="PANTHER" id="PTHR42880">
    <property type="entry name" value="HOMOCITRATE SYNTHASE"/>
    <property type="match status" value="1"/>
</dbReference>
<dbReference type="InterPro" id="IPR000891">
    <property type="entry name" value="PYR_CT"/>
</dbReference>
<dbReference type="InterPro" id="IPR013785">
    <property type="entry name" value="Aldolase_TIM"/>
</dbReference>
<evidence type="ECO:0000256" key="2">
    <source>
        <dbReference type="ARBA" id="ARBA00022679"/>
    </source>
</evidence>
<comment type="catalytic activity">
    <reaction evidence="3">
        <text>acetyl-CoA + 2-oxoglutarate + H2O = (2R)-homocitrate + CoA + H(+)</text>
        <dbReference type="Rhea" id="RHEA:12929"/>
        <dbReference type="ChEBI" id="CHEBI:15377"/>
        <dbReference type="ChEBI" id="CHEBI:15378"/>
        <dbReference type="ChEBI" id="CHEBI:16810"/>
        <dbReference type="ChEBI" id="CHEBI:57287"/>
        <dbReference type="ChEBI" id="CHEBI:57288"/>
        <dbReference type="ChEBI" id="CHEBI:58884"/>
        <dbReference type="EC" id="2.3.3.14"/>
    </reaction>
    <physiologicalReaction direction="left-to-right" evidence="3">
        <dbReference type="Rhea" id="RHEA:12930"/>
    </physiologicalReaction>
</comment>
<evidence type="ECO:0000256" key="3">
    <source>
        <dbReference type="ARBA" id="ARBA00048363"/>
    </source>
</evidence>